<dbReference type="CDD" id="cd08509">
    <property type="entry name" value="PBP2_TmCBP_oligosaccharides_like"/>
    <property type="match status" value="1"/>
</dbReference>
<accession>A0ABV6P2H0</accession>
<protein>
    <submittedName>
        <fullName evidence="3">ABC transporter substrate-binding protein</fullName>
    </submittedName>
</protein>
<dbReference type="EMBL" id="JBHLUE010000019">
    <property type="protein sequence ID" value="MFC0567141.1"/>
    <property type="molecule type" value="Genomic_DNA"/>
</dbReference>
<sequence>MRRSLLIRAAAVATVAALAVSGCTGTEGKSTGGTAGHVAFLDFGDFGGGSNPQQNYNPYLEATRLGAFDYVFEPLIAYDNFHCEARPWLATKFEWKDPKTLVWTLRDGVKWNDGQPFSADDVGYTFDLLKQNKALDIKGIWRYLSGVQVTDPKTVTMTFAQPGASTFNLFSDIKIVPKHVWSTVKDPVTFTNAEKPVGTGPYTVKSFNPQQLTLGRNPDYWQADKVQVDELRFHKSDNGGQIDQLKLSRGEYDTNAMFVPDIKKAFVDRDPEHNHYWYPPGGTISVYLNLTKAPFNDMAFRKALVPAFNRQDIVDKAQLGYVKPASQTGLVIPGQEQWLPKDIPNNGIMGYDPAKADADLTAAGYPKNAQGKRVGKDGKPISFTFRTPGAWTDWVQAGKIIVANLNALGLTVRQEGPTPESYEADRKAGNYDALLGVHGGSCNMYRNYYEPLASAASAPIGKQAVSNFVRWQDPHTDQVLDTLANATDENAQKAAVGELSKVMVDQVPVIPLWYGARWFQYRTTRAVGWPNEQDPYAIPTDNLLIITHLKPAEAAK</sequence>
<dbReference type="InterPro" id="IPR030678">
    <property type="entry name" value="Peptide/Ni-bd"/>
</dbReference>
<dbReference type="InterPro" id="IPR000914">
    <property type="entry name" value="SBP_5_dom"/>
</dbReference>
<evidence type="ECO:0000259" key="2">
    <source>
        <dbReference type="Pfam" id="PF00496"/>
    </source>
</evidence>
<keyword evidence="4" id="KW-1185">Reference proteome</keyword>
<evidence type="ECO:0000313" key="3">
    <source>
        <dbReference type="EMBL" id="MFC0567141.1"/>
    </source>
</evidence>
<gene>
    <name evidence="3" type="ORF">ACFFHU_23755</name>
</gene>
<dbReference type="PIRSF" id="PIRSF002741">
    <property type="entry name" value="MppA"/>
    <property type="match status" value="1"/>
</dbReference>
<evidence type="ECO:0000256" key="1">
    <source>
        <dbReference type="SAM" id="SignalP"/>
    </source>
</evidence>
<dbReference type="Pfam" id="PF00496">
    <property type="entry name" value="SBP_bac_5"/>
    <property type="match status" value="1"/>
</dbReference>
<dbReference type="PROSITE" id="PS51257">
    <property type="entry name" value="PROKAR_LIPOPROTEIN"/>
    <property type="match status" value="1"/>
</dbReference>
<dbReference type="Gene3D" id="3.10.105.10">
    <property type="entry name" value="Dipeptide-binding Protein, Domain 3"/>
    <property type="match status" value="1"/>
</dbReference>
<name>A0ABV6P2H0_9ACTN</name>
<feature type="domain" description="Solute-binding protein family 5" evidence="2">
    <location>
        <begin position="85"/>
        <end position="455"/>
    </location>
</feature>
<reference evidence="3 4" key="1">
    <citation type="submission" date="2024-09" db="EMBL/GenBank/DDBJ databases">
        <authorList>
            <person name="Sun Q."/>
            <person name="Mori K."/>
        </authorList>
    </citation>
    <scope>NUCLEOTIDE SEQUENCE [LARGE SCALE GENOMIC DNA]</scope>
    <source>
        <strain evidence="3 4">TBRC 2205</strain>
    </source>
</reference>
<dbReference type="PANTHER" id="PTHR30290">
    <property type="entry name" value="PERIPLASMIC BINDING COMPONENT OF ABC TRANSPORTER"/>
    <property type="match status" value="1"/>
</dbReference>
<feature type="chain" id="PRO_5046594589" evidence="1">
    <location>
        <begin position="20"/>
        <end position="556"/>
    </location>
</feature>
<comment type="caution">
    <text evidence="3">The sequence shown here is derived from an EMBL/GenBank/DDBJ whole genome shotgun (WGS) entry which is preliminary data.</text>
</comment>
<organism evidence="3 4">
    <name type="scientific">Plantactinospora siamensis</name>
    <dbReference type="NCBI Taxonomy" id="555372"/>
    <lineage>
        <taxon>Bacteria</taxon>
        <taxon>Bacillati</taxon>
        <taxon>Actinomycetota</taxon>
        <taxon>Actinomycetes</taxon>
        <taxon>Micromonosporales</taxon>
        <taxon>Micromonosporaceae</taxon>
        <taxon>Plantactinospora</taxon>
    </lineage>
</organism>
<dbReference type="Gene3D" id="3.40.190.10">
    <property type="entry name" value="Periplasmic binding protein-like II"/>
    <property type="match status" value="1"/>
</dbReference>
<feature type="signal peptide" evidence="1">
    <location>
        <begin position="1"/>
        <end position="19"/>
    </location>
</feature>
<evidence type="ECO:0000313" key="4">
    <source>
        <dbReference type="Proteomes" id="UP001589894"/>
    </source>
</evidence>
<keyword evidence="1" id="KW-0732">Signal</keyword>
<proteinExistence type="predicted"/>
<dbReference type="SUPFAM" id="SSF53850">
    <property type="entry name" value="Periplasmic binding protein-like II"/>
    <property type="match status" value="1"/>
</dbReference>
<dbReference type="InterPro" id="IPR039424">
    <property type="entry name" value="SBP_5"/>
</dbReference>
<dbReference type="Gene3D" id="3.90.76.10">
    <property type="entry name" value="Dipeptide-binding Protein, Domain 1"/>
    <property type="match status" value="1"/>
</dbReference>
<dbReference type="RefSeq" id="WP_377342392.1">
    <property type="nucleotide sequence ID" value="NZ_JBHLUE010000019.1"/>
</dbReference>
<dbReference type="Proteomes" id="UP001589894">
    <property type="component" value="Unassembled WGS sequence"/>
</dbReference>